<sequence>MFFFFTPSLLSLIFLQFSDPEIKKSKANLKNLSKIPLKSLSPLSSSIALYLLFCSLPSSPFRFSSPITALFSVVSMFCLYLPLPLLVSIHAIYLCASSLNVVLLFWSSLLHLLPFSFCSAAARCLSSRCPFLLSSPSALLLLLAYLYAALCTTRMRDSAAQNPPRSLLLCLVLFPFLWLLYSLRFGFS</sequence>
<dbReference type="Proteomes" id="UP000828941">
    <property type="component" value="Chromosome 5"/>
</dbReference>
<gene>
    <name evidence="1" type="ORF">L6164_013210</name>
</gene>
<evidence type="ECO:0000313" key="1">
    <source>
        <dbReference type="EMBL" id="KAI4346133.1"/>
    </source>
</evidence>
<reference evidence="1 2" key="1">
    <citation type="journal article" date="2022" name="DNA Res.">
        <title>Chromosomal-level genome assembly of the orchid tree Bauhinia variegata (Leguminosae; Cercidoideae) supports the allotetraploid origin hypothesis of Bauhinia.</title>
        <authorList>
            <person name="Zhong Y."/>
            <person name="Chen Y."/>
            <person name="Zheng D."/>
            <person name="Pang J."/>
            <person name="Liu Y."/>
            <person name="Luo S."/>
            <person name="Meng S."/>
            <person name="Qian L."/>
            <person name="Wei D."/>
            <person name="Dai S."/>
            <person name="Zhou R."/>
        </authorList>
    </citation>
    <scope>NUCLEOTIDE SEQUENCE [LARGE SCALE GENOMIC DNA]</scope>
    <source>
        <strain evidence="1">BV-YZ2020</strain>
    </source>
</reference>
<accession>A0ACB9PBW8</accession>
<comment type="caution">
    <text evidence="1">The sequence shown here is derived from an EMBL/GenBank/DDBJ whole genome shotgun (WGS) entry which is preliminary data.</text>
</comment>
<dbReference type="EMBL" id="CM039430">
    <property type="protein sequence ID" value="KAI4346133.1"/>
    <property type="molecule type" value="Genomic_DNA"/>
</dbReference>
<proteinExistence type="predicted"/>
<protein>
    <submittedName>
        <fullName evidence="1">Uncharacterized protein</fullName>
    </submittedName>
</protein>
<organism evidence="1 2">
    <name type="scientific">Bauhinia variegata</name>
    <name type="common">Purple orchid tree</name>
    <name type="synonym">Phanera variegata</name>
    <dbReference type="NCBI Taxonomy" id="167791"/>
    <lineage>
        <taxon>Eukaryota</taxon>
        <taxon>Viridiplantae</taxon>
        <taxon>Streptophyta</taxon>
        <taxon>Embryophyta</taxon>
        <taxon>Tracheophyta</taxon>
        <taxon>Spermatophyta</taxon>
        <taxon>Magnoliopsida</taxon>
        <taxon>eudicotyledons</taxon>
        <taxon>Gunneridae</taxon>
        <taxon>Pentapetalae</taxon>
        <taxon>rosids</taxon>
        <taxon>fabids</taxon>
        <taxon>Fabales</taxon>
        <taxon>Fabaceae</taxon>
        <taxon>Cercidoideae</taxon>
        <taxon>Cercideae</taxon>
        <taxon>Bauhiniinae</taxon>
        <taxon>Bauhinia</taxon>
    </lineage>
</organism>
<keyword evidence="2" id="KW-1185">Reference proteome</keyword>
<name>A0ACB9PBW8_BAUVA</name>
<evidence type="ECO:0000313" key="2">
    <source>
        <dbReference type="Proteomes" id="UP000828941"/>
    </source>
</evidence>